<evidence type="ECO:0000313" key="2">
    <source>
        <dbReference type="WBParaSite" id="ACRNAN_scaffold4107.g19790.t1"/>
    </source>
</evidence>
<organism evidence="1 2">
    <name type="scientific">Acrobeloides nanus</name>
    <dbReference type="NCBI Taxonomy" id="290746"/>
    <lineage>
        <taxon>Eukaryota</taxon>
        <taxon>Metazoa</taxon>
        <taxon>Ecdysozoa</taxon>
        <taxon>Nematoda</taxon>
        <taxon>Chromadorea</taxon>
        <taxon>Rhabditida</taxon>
        <taxon>Tylenchina</taxon>
        <taxon>Cephalobomorpha</taxon>
        <taxon>Cephaloboidea</taxon>
        <taxon>Cephalobidae</taxon>
        <taxon>Acrobeloides</taxon>
    </lineage>
</organism>
<dbReference type="WBParaSite" id="ACRNAN_scaffold4107.g19790.t1">
    <property type="protein sequence ID" value="ACRNAN_scaffold4107.g19790.t1"/>
    <property type="gene ID" value="ACRNAN_scaffold4107.g19790"/>
</dbReference>
<accession>A0A914DVH7</accession>
<dbReference type="AlphaFoldDB" id="A0A914DVH7"/>
<sequence>MDIVNATKKWIAANNPEASKIFEIFKHINLSSISVAEYNSLLVALSSYFTPENLLEFIKEQDNAHNSGIESRARRTIKNVATIEKGAKVIEGLCYPDSLPSASKVLFNGEININQYVYHKYGEKSITIQLGRPYFLESLG</sequence>
<evidence type="ECO:0000313" key="1">
    <source>
        <dbReference type="Proteomes" id="UP000887540"/>
    </source>
</evidence>
<keyword evidence="1" id="KW-1185">Reference proteome</keyword>
<proteinExistence type="predicted"/>
<dbReference type="Proteomes" id="UP000887540">
    <property type="component" value="Unplaced"/>
</dbReference>
<reference evidence="2" key="1">
    <citation type="submission" date="2022-11" db="UniProtKB">
        <authorList>
            <consortium name="WormBaseParasite"/>
        </authorList>
    </citation>
    <scope>IDENTIFICATION</scope>
</reference>
<name>A0A914DVH7_9BILA</name>
<protein>
    <submittedName>
        <fullName evidence="2">Uncharacterized protein</fullName>
    </submittedName>
</protein>